<protein>
    <recommendedName>
        <fullName evidence="1">EF-hand domain-containing protein</fullName>
    </recommendedName>
</protein>
<sequence>MAATEFQLEVSVGEFVTVRSAGNAQSQWLEVVSGFETLKGLEILAGQAIVKRSGNWYLADINAQQQALSTGVPLVDGNVMPSEQFALQSQFESESFSLISTQNYSSGSAFEASSVSSIAAQSFALSSSSDPVQQPILILRISFSDQNFRYSLGAFQQLMFADEGAQVASVAQYYRDNSYQQFNLTPAVESYGSHSDGIIDITLPYAHPNFGSNYGSPSQNLVRDALQAANAHIDFNQFDSNSNGQLSPRELGVVLMIAGYENAYGGAGASEPNIWAHKSEMIGLVLDGVQLSGYAMFGEQHQDHLATIGIISHEMAHLLFSLPDLYDRQGDSNGIGRWGLMGLGSWNSYQGASGSSPAHMLAWSKVKAGFIHPQDVEGDAIDFSLSSMTHSDAAMRVWLDPFRHGEHFLLEYRQQEGFDRGLPGEGLLISHVDDWVGYGDVGAQNDVAEHKLVDIEEADGRSDLDSLENRGDRLDVYNDAYGQSYFGSSSLPASLDYHGNSSGVEISQIQVAESASGNLTLPYAQLGDNLGYDDGGIGVPWGLSGGASLIEYVVPAEMTFVHGVDVFSHRQVAMITSLFAALQNGSVSNELYVSESVELTPGWNRIEFSNPVDISEFTHIYLELKVNDMTTRAFSIDNAGEVSQRSYVKS</sequence>
<dbReference type="Proteomes" id="UP000227088">
    <property type="component" value="Unassembled WGS sequence"/>
</dbReference>
<evidence type="ECO:0000313" key="2">
    <source>
        <dbReference type="EMBL" id="OUS35967.1"/>
    </source>
</evidence>
<dbReference type="InterPro" id="IPR018247">
    <property type="entry name" value="EF_Hand_1_Ca_BS"/>
</dbReference>
<dbReference type="Pfam" id="PF05547">
    <property type="entry name" value="Peptidase_M6"/>
    <property type="match status" value="1"/>
</dbReference>
<dbReference type="PROSITE" id="PS50222">
    <property type="entry name" value="EF_HAND_2"/>
    <property type="match status" value="1"/>
</dbReference>
<proteinExistence type="predicted"/>
<dbReference type="InterPro" id="IPR008757">
    <property type="entry name" value="Peptidase_M6-like_domain"/>
</dbReference>
<organism evidence="2 3">
    <name type="scientific">Oleispira antarctica</name>
    <dbReference type="NCBI Taxonomy" id="188908"/>
    <lineage>
        <taxon>Bacteria</taxon>
        <taxon>Pseudomonadati</taxon>
        <taxon>Pseudomonadota</taxon>
        <taxon>Gammaproteobacteria</taxon>
        <taxon>Oceanospirillales</taxon>
        <taxon>Oceanospirillaceae</taxon>
        <taxon>Oleispira</taxon>
    </lineage>
</organism>
<dbReference type="InterPro" id="IPR002048">
    <property type="entry name" value="EF_hand_dom"/>
</dbReference>
<dbReference type="PROSITE" id="PS00018">
    <property type="entry name" value="EF_HAND_1"/>
    <property type="match status" value="1"/>
</dbReference>
<comment type="caution">
    <text evidence="2">The sequence shown here is derived from an EMBL/GenBank/DDBJ whole genome shotgun (WGS) entry which is preliminary data.</text>
</comment>
<evidence type="ECO:0000313" key="3">
    <source>
        <dbReference type="Proteomes" id="UP000227088"/>
    </source>
</evidence>
<feature type="non-terminal residue" evidence="2">
    <location>
        <position position="650"/>
    </location>
</feature>
<reference evidence="3" key="1">
    <citation type="journal article" date="2017" name="Proc. Natl. Acad. Sci. U.S.A.">
        <title>Simulation of Deepwater Horizon oil plume reveals substrate specialization within a complex community of hydrocarbon degraders.</title>
        <authorList>
            <person name="Hu P."/>
            <person name="Dubinsky E.A."/>
            <person name="Probst A.J."/>
            <person name="Wang J."/>
            <person name="Sieber C.M.K."/>
            <person name="Tom L.M."/>
            <person name="Gardinali P."/>
            <person name="Banfield J.F."/>
            <person name="Atlas R.M."/>
            <person name="Andersen G.L."/>
        </authorList>
    </citation>
    <scope>NUCLEOTIDE SEQUENCE [LARGE SCALE GENOMIC DNA]</scope>
</reference>
<dbReference type="AlphaFoldDB" id="A0A1Y5HH74"/>
<dbReference type="PANTHER" id="PTHR41775">
    <property type="entry name" value="SECRETED PROTEIN-RELATED"/>
    <property type="match status" value="1"/>
</dbReference>
<gene>
    <name evidence="2" type="ORF">A9R00_11780</name>
</gene>
<dbReference type="GO" id="GO:0008233">
    <property type="term" value="F:peptidase activity"/>
    <property type="evidence" value="ECO:0007669"/>
    <property type="project" value="InterPro"/>
</dbReference>
<feature type="domain" description="EF-hand" evidence="1">
    <location>
        <begin position="235"/>
        <end position="261"/>
    </location>
</feature>
<dbReference type="NCBIfam" id="TIGR03296">
    <property type="entry name" value="M6dom_TIGR03296"/>
    <property type="match status" value="1"/>
</dbReference>
<dbReference type="GO" id="GO:0006508">
    <property type="term" value="P:proteolysis"/>
    <property type="evidence" value="ECO:0007669"/>
    <property type="project" value="InterPro"/>
</dbReference>
<dbReference type="GO" id="GO:0005509">
    <property type="term" value="F:calcium ion binding"/>
    <property type="evidence" value="ECO:0007669"/>
    <property type="project" value="InterPro"/>
</dbReference>
<name>A0A1Y5HH74_OLEAN</name>
<accession>A0A1Y5HH74</accession>
<dbReference type="EMBL" id="MABE01000672">
    <property type="protein sequence ID" value="OUS35967.1"/>
    <property type="molecule type" value="Genomic_DNA"/>
</dbReference>
<evidence type="ECO:0000259" key="1">
    <source>
        <dbReference type="PROSITE" id="PS50222"/>
    </source>
</evidence>
<dbReference type="PANTHER" id="PTHR41775:SF1">
    <property type="entry name" value="PEPTIDASE M6-LIKE DOMAIN-CONTAINING PROTEIN"/>
    <property type="match status" value="1"/>
</dbReference>